<accession>A0A376CUI3</accession>
<dbReference type="AlphaFoldDB" id="A0A376CUI3"/>
<gene>
    <name evidence="1" type="ORF">NCTC10289_00605</name>
</gene>
<reference evidence="1 2" key="1">
    <citation type="submission" date="2018-06" db="EMBL/GenBank/DDBJ databases">
        <authorList>
            <consortium name="Pathogen Informatics"/>
            <person name="Doyle S."/>
        </authorList>
    </citation>
    <scope>NUCLEOTIDE SEQUENCE [LARGE SCALE GENOMIC DNA]</scope>
    <source>
        <strain evidence="1 2">NCTC10289</strain>
    </source>
</reference>
<evidence type="ECO:0000313" key="1">
    <source>
        <dbReference type="EMBL" id="STC75183.1"/>
    </source>
</evidence>
<organism evidence="1 2">
    <name type="scientific">Corynebacterium minutissimum</name>
    <dbReference type="NCBI Taxonomy" id="38301"/>
    <lineage>
        <taxon>Bacteria</taxon>
        <taxon>Bacillati</taxon>
        <taxon>Actinomycetota</taxon>
        <taxon>Actinomycetes</taxon>
        <taxon>Mycobacteriales</taxon>
        <taxon>Corynebacteriaceae</taxon>
        <taxon>Corynebacterium</taxon>
    </lineage>
</organism>
<dbReference type="EMBL" id="UFXP01000001">
    <property type="protein sequence ID" value="STC75183.1"/>
    <property type="molecule type" value="Genomic_DNA"/>
</dbReference>
<dbReference type="Proteomes" id="UP000254287">
    <property type="component" value="Unassembled WGS sequence"/>
</dbReference>
<sequence length="67" mass="7612">MLFTLPLRPDDLIHRFAVGDSVIFHMPINNELDAIFVDKRSSGQGTFVPIDFDAVVKARTRRVKLTL</sequence>
<protein>
    <submittedName>
        <fullName evidence="1">Transposase</fullName>
    </submittedName>
</protein>
<proteinExistence type="predicted"/>
<name>A0A376CUI3_9CORY</name>
<evidence type="ECO:0000313" key="2">
    <source>
        <dbReference type="Proteomes" id="UP000254287"/>
    </source>
</evidence>